<keyword evidence="1" id="KW-0472">Membrane</keyword>
<dbReference type="Proteomes" id="UP000663828">
    <property type="component" value="Unassembled WGS sequence"/>
</dbReference>
<comment type="caution">
    <text evidence="2">The sequence shown here is derived from an EMBL/GenBank/DDBJ whole genome shotgun (WGS) entry which is preliminary data.</text>
</comment>
<evidence type="ECO:0000256" key="1">
    <source>
        <dbReference type="SAM" id="Phobius"/>
    </source>
</evidence>
<keyword evidence="1" id="KW-1133">Transmembrane helix</keyword>
<keyword evidence="4" id="KW-1185">Reference proteome</keyword>
<evidence type="ECO:0000313" key="4">
    <source>
        <dbReference type="Proteomes" id="UP000663828"/>
    </source>
</evidence>
<accession>A0A815I811</accession>
<protein>
    <submittedName>
        <fullName evidence="2">Uncharacterized protein</fullName>
    </submittedName>
</protein>
<feature type="transmembrane region" description="Helical" evidence="1">
    <location>
        <begin position="97"/>
        <end position="118"/>
    </location>
</feature>
<sequence>MNKATEELLDIATKETKNLLAEIQYDIKVTKAMTDDDDRSSIGNNGSTKNCPNSRTLVIGVGKSDAKLGKKYARFLTGAVLSSCLCGTVILAAEVVFVVAGGALLAIAVAVGCITDVCQWQRLRTVYSQCSDSVRLMLVSCFPSCFDGATKDPTEAELASIIEKAVNTLNIKEDTWFNHPALQMLKGSGEVERDHLKNS</sequence>
<name>A0A815I811_ADIRI</name>
<dbReference type="AlphaFoldDB" id="A0A815I811"/>
<dbReference type="EMBL" id="CAJNOJ010000275">
    <property type="protein sequence ID" value="CAF1361517.1"/>
    <property type="molecule type" value="Genomic_DNA"/>
</dbReference>
<feature type="transmembrane region" description="Helical" evidence="1">
    <location>
        <begin position="72"/>
        <end position="91"/>
    </location>
</feature>
<evidence type="ECO:0000313" key="2">
    <source>
        <dbReference type="EMBL" id="CAF1361517.1"/>
    </source>
</evidence>
<proteinExistence type="predicted"/>
<keyword evidence="1" id="KW-0812">Transmembrane</keyword>
<dbReference type="EMBL" id="CAJNOR010004063">
    <property type="protein sequence ID" value="CAF1472086.1"/>
    <property type="molecule type" value="Genomic_DNA"/>
</dbReference>
<evidence type="ECO:0000313" key="3">
    <source>
        <dbReference type="EMBL" id="CAF1472086.1"/>
    </source>
</evidence>
<evidence type="ECO:0000313" key="5">
    <source>
        <dbReference type="Proteomes" id="UP000663852"/>
    </source>
</evidence>
<dbReference type="Proteomes" id="UP000663852">
    <property type="component" value="Unassembled WGS sequence"/>
</dbReference>
<reference evidence="2" key="1">
    <citation type="submission" date="2021-02" db="EMBL/GenBank/DDBJ databases">
        <authorList>
            <person name="Nowell W R."/>
        </authorList>
    </citation>
    <scope>NUCLEOTIDE SEQUENCE</scope>
</reference>
<gene>
    <name evidence="2" type="ORF">EDS130_LOCUS33847</name>
    <name evidence="3" type="ORF">XAT740_LOCUS38041</name>
</gene>
<organism evidence="2 5">
    <name type="scientific">Adineta ricciae</name>
    <name type="common">Rotifer</name>
    <dbReference type="NCBI Taxonomy" id="249248"/>
    <lineage>
        <taxon>Eukaryota</taxon>
        <taxon>Metazoa</taxon>
        <taxon>Spiralia</taxon>
        <taxon>Gnathifera</taxon>
        <taxon>Rotifera</taxon>
        <taxon>Eurotatoria</taxon>
        <taxon>Bdelloidea</taxon>
        <taxon>Adinetida</taxon>
        <taxon>Adinetidae</taxon>
        <taxon>Adineta</taxon>
    </lineage>
</organism>